<evidence type="ECO:0000256" key="6">
    <source>
        <dbReference type="ARBA" id="ARBA00022473"/>
    </source>
</evidence>
<evidence type="ECO:0000256" key="14">
    <source>
        <dbReference type="SAM" id="Phobius"/>
    </source>
</evidence>
<proteinExistence type="inferred from homology"/>
<name>A0A8T0T2D6_PANVG</name>
<dbReference type="GO" id="GO:0016020">
    <property type="term" value="C:membrane"/>
    <property type="evidence" value="ECO:0007669"/>
    <property type="project" value="UniProtKB-SubCell"/>
</dbReference>
<keyword evidence="6" id="KW-0217">Developmental protein</keyword>
<dbReference type="InterPro" id="IPR037468">
    <property type="entry name" value="ARGOS/ARL/OSR1"/>
</dbReference>
<dbReference type="Proteomes" id="UP000823388">
    <property type="component" value="Chromosome 5K"/>
</dbReference>
<reference evidence="15" key="1">
    <citation type="submission" date="2020-05" db="EMBL/GenBank/DDBJ databases">
        <title>WGS assembly of Panicum virgatum.</title>
        <authorList>
            <person name="Lovell J.T."/>
            <person name="Jenkins J."/>
            <person name="Shu S."/>
            <person name="Juenger T.E."/>
            <person name="Schmutz J."/>
        </authorList>
    </citation>
    <scope>NUCLEOTIDE SEQUENCE</scope>
    <source>
        <strain evidence="15">AP13</strain>
    </source>
</reference>
<dbReference type="GO" id="GO:0005634">
    <property type="term" value="C:nucleus"/>
    <property type="evidence" value="ECO:0007669"/>
    <property type="project" value="UniProtKB-SubCell"/>
</dbReference>
<protein>
    <recommendedName>
        <fullName evidence="17">ARGOS-like protein</fullName>
    </recommendedName>
</protein>
<dbReference type="GO" id="GO:0005783">
    <property type="term" value="C:endoplasmic reticulum"/>
    <property type="evidence" value="ECO:0007669"/>
    <property type="project" value="UniProtKB-SubCell"/>
</dbReference>
<evidence type="ECO:0000256" key="2">
    <source>
        <dbReference type="ARBA" id="ARBA00004141"/>
    </source>
</evidence>
<comment type="caution">
    <text evidence="15">The sequence shown here is derived from an EMBL/GenBank/DDBJ whole genome shotgun (WGS) entry which is preliminary data.</text>
</comment>
<dbReference type="EMBL" id="CM029045">
    <property type="protein sequence ID" value="KAG2602459.1"/>
    <property type="molecule type" value="Genomic_DNA"/>
</dbReference>
<evidence type="ECO:0000256" key="13">
    <source>
        <dbReference type="SAM" id="MobiDB-lite"/>
    </source>
</evidence>
<keyword evidence="9" id="KW-0256">Endoplasmic reticulum</keyword>
<evidence type="ECO:0008006" key="17">
    <source>
        <dbReference type="Google" id="ProtNLM"/>
    </source>
</evidence>
<comment type="similarity">
    <text evidence="5">Belongs to the plant organ size related (OSR) protein family.</text>
</comment>
<dbReference type="OrthoDB" id="10593074at2759"/>
<evidence type="ECO:0000313" key="16">
    <source>
        <dbReference type="Proteomes" id="UP000823388"/>
    </source>
</evidence>
<dbReference type="GO" id="GO:0046622">
    <property type="term" value="P:positive regulation of organ growth"/>
    <property type="evidence" value="ECO:0007669"/>
    <property type="project" value="InterPro"/>
</dbReference>
<feature type="transmembrane region" description="Helical" evidence="14">
    <location>
        <begin position="111"/>
        <end position="132"/>
    </location>
</feature>
<feature type="compositionally biased region" description="Basic residues" evidence="13">
    <location>
        <begin position="37"/>
        <end position="47"/>
    </location>
</feature>
<keyword evidence="7" id="KW-0963">Cytoplasm</keyword>
<dbReference type="PANTHER" id="PTHR36023:SF5">
    <property type="entry name" value="OS01G0888800 PROTEIN"/>
    <property type="match status" value="1"/>
</dbReference>
<evidence type="ECO:0000256" key="3">
    <source>
        <dbReference type="ARBA" id="ARBA00004240"/>
    </source>
</evidence>
<keyword evidence="10 14" id="KW-1133">Transmembrane helix</keyword>
<organism evidence="15 16">
    <name type="scientific">Panicum virgatum</name>
    <name type="common">Blackwell switchgrass</name>
    <dbReference type="NCBI Taxonomy" id="38727"/>
    <lineage>
        <taxon>Eukaryota</taxon>
        <taxon>Viridiplantae</taxon>
        <taxon>Streptophyta</taxon>
        <taxon>Embryophyta</taxon>
        <taxon>Tracheophyta</taxon>
        <taxon>Spermatophyta</taxon>
        <taxon>Magnoliopsida</taxon>
        <taxon>Liliopsida</taxon>
        <taxon>Poales</taxon>
        <taxon>Poaceae</taxon>
        <taxon>PACMAD clade</taxon>
        <taxon>Panicoideae</taxon>
        <taxon>Panicodae</taxon>
        <taxon>Paniceae</taxon>
        <taxon>Panicinae</taxon>
        <taxon>Panicum</taxon>
        <taxon>Panicum sect. Hiantes</taxon>
    </lineage>
</organism>
<evidence type="ECO:0000256" key="4">
    <source>
        <dbReference type="ARBA" id="ARBA00004496"/>
    </source>
</evidence>
<evidence type="ECO:0000256" key="9">
    <source>
        <dbReference type="ARBA" id="ARBA00022824"/>
    </source>
</evidence>
<evidence type="ECO:0000256" key="8">
    <source>
        <dbReference type="ARBA" id="ARBA00022692"/>
    </source>
</evidence>
<evidence type="ECO:0000313" key="15">
    <source>
        <dbReference type="EMBL" id="KAG2602459.1"/>
    </source>
</evidence>
<keyword evidence="16" id="KW-1185">Reference proteome</keyword>
<evidence type="ECO:0000256" key="10">
    <source>
        <dbReference type="ARBA" id="ARBA00022989"/>
    </source>
</evidence>
<gene>
    <name evidence="15" type="ORF">PVAP13_5KG681707</name>
</gene>
<dbReference type="GO" id="GO:0009725">
    <property type="term" value="P:response to hormone"/>
    <property type="evidence" value="ECO:0007669"/>
    <property type="project" value="UniProtKB-ARBA"/>
</dbReference>
<keyword evidence="12" id="KW-0539">Nucleus</keyword>
<evidence type="ECO:0000256" key="11">
    <source>
        <dbReference type="ARBA" id="ARBA00023136"/>
    </source>
</evidence>
<dbReference type="PANTHER" id="PTHR36023">
    <property type="entry name" value="ARGOS-LIKE PROTEIN"/>
    <property type="match status" value="1"/>
</dbReference>
<feature type="region of interest" description="Disordered" evidence="13">
    <location>
        <begin position="27"/>
        <end position="71"/>
    </location>
</feature>
<sequence length="143" mass="14958">MSFAIRSSGPELCFLIQASSSSSDIEFPRPFTMDRRSGRRSGPHRKGAVAAHCAERKPQGAGHRGPAAAPPAPPLPGYSYFTAELAMAFLLVAASLALLPLVLPPLSPPPFLLLLVPVGLLAVLAALAFVPLDAQSHLVGSLR</sequence>
<evidence type="ECO:0000256" key="5">
    <source>
        <dbReference type="ARBA" id="ARBA00006891"/>
    </source>
</evidence>
<keyword evidence="11 14" id="KW-0472">Membrane</keyword>
<evidence type="ECO:0000256" key="1">
    <source>
        <dbReference type="ARBA" id="ARBA00004123"/>
    </source>
</evidence>
<comment type="subcellular location">
    <subcellularLocation>
        <location evidence="4">Cytoplasm</location>
    </subcellularLocation>
    <subcellularLocation>
        <location evidence="3">Endoplasmic reticulum</location>
    </subcellularLocation>
    <subcellularLocation>
        <location evidence="2">Membrane</location>
        <topology evidence="2">Multi-pass membrane protein</topology>
    </subcellularLocation>
    <subcellularLocation>
        <location evidence="1">Nucleus</location>
    </subcellularLocation>
</comment>
<evidence type="ECO:0000256" key="12">
    <source>
        <dbReference type="ARBA" id="ARBA00023242"/>
    </source>
</evidence>
<evidence type="ECO:0000256" key="7">
    <source>
        <dbReference type="ARBA" id="ARBA00022490"/>
    </source>
</evidence>
<accession>A0A8T0T2D6</accession>
<dbReference type="AlphaFoldDB" id="A0A8T0T2D6"/>
<keyword evidence="8 14" id="KW-0812">Transmembrane</keyword>
<feature type="transmembrane region" description="Helical" evidence="14">
    <location>
        <begin position="78"/>
        <end position="99"/>
    </location>
</feature>